<dbReference type="EMBL" id="LT633297">
    <property type="protein sequence ID" value="SFZ71636.1"/>
    <property type="molecule type" value="Genomic_DNA"/>
</dbReference>
<name>A0A1M4NH17_HELBI</name>
<organism evidence="1">
    <name type="scientific">Helicobacter bizzozeronii</name>
    <dbReference type="NCBI Taxonomy" id="56877"/>
    <lineage>
        <taxon>Bacteria</taxon>
        <taxon>Pseudomonadati</taxon>
        <taxon>Campylobacterota</taxon>
        <taxon>Epsilonproteobacteria</taxon>
        <taxon>Campylobacterales</taxon>
        <taxon>Helicobacteraceae</taxon>
        <taxon>Helicobacter</taxon>
    </lineage>
</organism>
<dbReference type="PRINTS" id="PR01776">
    <property type="entry name" value="HPOMPFAMILY"/>
</dbReference>
<proteinExistence type="predicted"/>
<dbReference type="GeneID" id="64361412"/>
<dbReference type="AlphaFoldDB" id="A0A1M4NH17"/>
<sequence length="244" mass="27439">MQQKRALIWALGVVLGMGVLQARTNNQFRTHSTWKDGLFVGTSYQTGTITILTKNAGINSRYAFNRHDMNVGANGLGFNVGYTGYFRKDQMFGARYYAFIDWQGFGARYVKSPYGGGLYYGGNNMLTYGAAADFFYNFFQGAFYRNDISLDLGVYVGVAIAGNSWFLGDAGQRALGLPSNAKPSVSTFQFLFNFGLRALFVGTHGVDIGFKFPTINDKYYTDSYFSAQFRRTFAFYIGYNYHFQ</sequence>
<dbReference type="InterPro" id="IPR002718">
    <property type="entry name" value="OMP_Helicobacter"/>
</dbReference>
<accession>A0A1M4NH17</accession>
<reference evidence="1" key="1">
    <citation type="submission" date="2016-10" db="EMBL/GenBank/DDBJ databases">
        <title>Proteomic and phylogenetic analysis of the outer membrane protein repertoire of gastric Helicobacter species.</title>
        <authorList>
            <person name="Joosten M."/>
        </authorList>
    </citation>
    <scope>NUCLEOTIDE SEQUENCE</scope>
    <source>
        <strain evidence="1">10</strain>
    </source>
</reference>
<dbReference type="RefSeq" id="WP_104638680.1">
    <property type="nucleotide sequence ID" value="NZ_FZEH01000090.1"/>
</dbReference>
<dbReference type="Pfam" id="PF01856">
    <property type="entry name" value="HP_OMP"/>
    <property type="match status" value="1"/>
</dbReference>
<gene>
    <name evidence="1" type="primary">omp1755</name>
</gene>
<evidence type="ECO:0000313" key="1">
    <source>
        <dbReference type="EMBL" id="SFZ71636.1"/>
    </source>
</evidence>
<protein>
    <submittedName>
        <fullName evidence="1">OMP1755</fullName>
    </submittedName>
</protein>